<dbReference type="GO" id="GO:1990189">
    <property type="term" value="F:protein N-terminal-serine acetyltransferase activity"/>
    <property type="evidence" value="ECO:0007669"/>
    <property type="project" value="TreeGrafter"/>
</dbReference>
<dbReference type="InterPro" id="IPR045047">
    <property type="entry name" value="Ard1-like"/>
</dbReference>
<keyword evidence="6" id="KW-1185">Reference proteome</keyword>
<dbReference type="KEGG" id="bmic:BMR1_01G00540"/>
<dbReference type="GeneID" id="24423189"/>
<name>A0A1N6LWD7_BABMR</name>
<organism evidence="5 6">
    <name type="scientific">Babesia microti (strain RI)</name>
    <dbReference type="NCBI Taxonomy" id="1133968"/>
    <lineage>
        <taxon>Eukaryota</taxon>
        <taxon>Sar</taxon>
        <taxon>Alveolata</taxon>
        <taxon>Apicomplexa</taxon>
        <taxon>Aconoidasida</taxon>
        <taxon>Piroplasmida</taxon>
        <taxon>Babesiidae</taxon>
        <taxon>Babesia</taxon>
    </lineage>
</organism>
<keyword evidence="2 5" id="KW-0012">Acyltransferase</keyword>
<evidence type="ECO:0000313" key="6">
    <source>
        <dbReference type="Proteomes" id="UP000002899"/>
    </source>
</evidence>
<dbReference type="InterPro" id="IPR016181">
    <property type="entry name" value="Acyl_CoA_acyltransferase"/>
</dbReference>
<comment type="similarity">
    <text evidence="3">Belongs to the acetyltransferase family. ARD1 subfamily.</text>
</comment>
<feature type="domain" description="N-acetyltransferase" evidence="4">
    <location>
        <begin position="2"/>
        <end position="150"/>
    </location>
</feature>
<dbReference type="InterPro" id="IPR000182">
    <property type="entry name" value="GNAT_dom"/>
</dbReference>
<dbReference type="EMBL" id="FO082871">
    <property type="protein sequence ID" value="SIO73183.1"/>
    <property type="molecule type" value="Genomic_DNA"/>
</dbReference>
<dbReference type="SUPFAM" id="SSF55729">
    <property type="entry name" value="Acyl-CoA N-acyltransferases (Nat)"/>
    <property type="match status" value="1"/>
</dbReference>
<dbReference type="OrthoDB" id="25586at2759"/>
<keyword evidence="1 5" id="KW-0808">Transferase</keyword>
<evidence type="ECO:0000259" key="4">
    <source>
        <dbReference type="PROSITE" id="PS51186"/>
    </source>
</evidence>
<gene>
    <name evidence="5" type="ORF">BMR1_01G00540</name>
</gene>
<dbReference type="AlphaFoldDB" id="A0A1N6LWD7"/>
<protein>
    <submittedName>
        <fullName evidence="5">Peptide alpha-N-acetyltransferase</fullName>
        <ecNumber evidence="5">2.3.1.-</ecNumber>
        <ecNumber evidence="5">2.3.1.254</ecNumber>
    </submittedName>
</protein>
<proteinExistence type="inferred from homology"/>
<dbReference type="GO" id="GO:0120518">
    <property type="term" value="F:protein N-terminal-methionine acetyltransferase activity"/>
    <property type="evidence" value="ECO:0007669"/>
    <property type="project" value="UniProtKB-EC"/>
</dbReference>
<sequence length="150" mass="17891">MIWVRQANMYDLLEISECNMMGMVENYQQKYYYYHLLSWPQLTRVMIGSTQICGYVLSKLEDDNERCGHITSIGIQRHYRMLGMASTMLGQTHKIFSTVFQCIKVFLFVRFTNIAAQMMYQHKLNYKVVELHKEYYADREDAFLMCCDID</sequence>
<evidence type="ECO:0000256" key="3">
    <source>
        <dbReference type="ARBA" id="ARBA00025786"/>
    </source>
</evidence>
<evidence type="ECO:0000256" key="2">
    <source>
        <dbReference type="ARBA" id="ARBA00023315"/>
    </source>
</evidence>
<evidence type="ECO:0000256" key="1">
    <source>
        <dbReference type="ARBA" id="ARBA00022679"/>
    </source>
</evidence>
<reference evidence="5 6" key="3">
    <citation type="journal article" date="2016" name="Sci. Rep.">
        <title>Genome-wide diversity and gene expression profiling of Babesia microti isolates identify polymorphic genes that mediate host-pathogen interactions.</title>
        <authorList>
            <person name="Silva J.C."/>
            <person name="Cornillot E."/>
            <person name="McCracken C."/>
            <person name="Usmani-Brown S."/>
            <person name="Dwivedi A."/>
            <person name="Ifeonu O.O."/>
            <person name="Crabtree J."/>
            <person name="Gotia H.T."/>
            <person name="Virji A.Z."/>
            <person name="Reynes C."/>
            <person name="Colinge J."/>
            <person name="Kumar V."/>
            <person name="Lawres L."/>
            <person name="Pazzi J.E."/>
            <person name="Pablo J.V."/>
            <person name="Hung C."/>
            <person name="Brancato J."/>
            <person name="Kumari P."/>
            <person name="Orvis J."/>
            <person name="Tretina K."/>
            <person name="Chibucos M."/>
            <person name="Ott S."/>
            <person name="Sadzewicz L."/>
            <person name="Sengamalay N."/>
            <person name="Shetty A.C."/>
            <person name="Su Q."/>
            <person name="Tallon L."/>
            <person name="Fraser C.M."/>
            <person name="Frutos R."/>
            <person name="Molina D.M."/>
            <person name="Krause P.J."/>
            <person name="Ben Mamoun C."/>
        </authorList>
    </citation>
    <scope>NUCLEOTIDE SEQUENCE [LARGE SCALE GENOMIC DNA]</scope>
    <source>
        <strain evidence="5 6">RI</strain>
    </source>
</reference>
<reference evidence="5 6" key="1">
    <citation type="journal article" date="2012" name="Nucleic Acids Res.">
        <title>Sequencing of the smallest Apicomplexan genome from the human pathogen Babesia microti.</title>
        <authorList>
            <person name="Cornillot E."/>
            <person name="Hadj-Kaddour K."/>
            <person name="Dassouli A."/>
            <person name="Noel B."/>
            <person name="Ranwez V."/>
            <person name="Vacherie B."/>
            <person name="Augagneur Y."/>
            <person name="Bres V."/>
            <person name="Duclos A."/>
            <person name="Randazzo S."/>
            <person name="Carcy B."/>
            <person name="Debierre-Grockiego F."/>
            <person name="Delbecq S."/>
            <person name="Moubri-Menage K."/>
            <person name="Shams-Eldin H."/>
            <person name="Usmani-Brown S."/>
            <person name="Bringaud F."/>
            <person name="Wincker P."/>
            <person name="Vivares C.P."/>
            <person name="Schwarz R.T."/>
            <person name="Schetters T.P."/>
            <person name="Krause P.J."/>
            <person name="Gorenflot A."/>
            <person name="Berry V."/>
            <person name="Barbe V."/>
            <person name="Ben Mamoun C."/>
        </authorList>
    </citation>
    <scope>NUCLEOTIDE SEQUENCE [LARGE SCALE GENOMIC DNA]</scope>
    <source>
        <strain evidence="5 6">RI</strain>
    </source>
</reference>
<dbReference type="EC" id="2.3.1.-" evidence="5"/>
<evidence type="ECO:0000313" key="5">
    <source>
        <dbReference type="EMBL" id="SIO73183.1"/>
    </source>
</evidence>
<dbReference type="GO" id="GO:0031415">
    <property type="term" value="C:NatA complex"/>
    <property type="evidence" value="ECO:0007669"/>
    <property type="project" value="InterPro"/>
</dbReference>
<dbReference type="Gene3D" id="3.40.630.30">
    <property type="match status" value="1"/>
</dbReference>
<dbReference type="EC" id="2.3.1.254" evidence="5"/>
<dbReference type="Proteomes" id="UP000002899">
    <property type="component" value="Chromosome I"/>
</dbReference>
<dbReference type="Pfam" id="PF00583">
    <property type="entry name" value="Acetyltransf_1"/>
    <property type="match status" value="1"/>
</dbReference>
<dbReference type="GO" id="GO:1990190">
    <property type="term" value="F:protein-N-terminal-glutamate acetyltransferase activity"/>
    <property type="evidence" value="ECO:0007669"/>
    <property type="project" value="TreeGrafter"/>
</dbReference>
<dbReference type="VEuPathDB" id="PiroplasmaDB:BMR1_01G00540"/>
<accession>A0A1N6LWD7</accession>
<reference evidence="5 6" key="2">
    <citation type="journal article" date="2013" name="PLoS ONE">
        <title>Whole genome mapping and re-organization of the nuclear and mitochondrial genomes of Babesia microti isolates.</title>
        <authorList>
            <person name="Cornillot E."/>
            <person name="Dassouli A."/>
            <person name="Garg A."/>
            <person name="Pachikara N."/>
            <person name="Randazzo S."/>
            <person name="Depoix D."/>
            <person name="Carcy B."/>
            <person name="Delbecq S."/>
            <person name="Frutos R."/>
            <person name="Silva J.C."/>
            <person name="Sutton R."/>
            <person name="Krause P.J."/>
            <person name="Mamoun C.B."/>
        </authorList>
    </citation>
    <scope>NUCLEOTIDE SEQUENCE [LARGE SCALE GENOMIC DNA]</scope>
    <source>
        <strain evidence="5 6">RI</strain>
    </source>
</reference>
<dbReference type="RefSeq" id="XP_021337291.1">
    <property type="nucleotide sequence ID" value="XM_021481515.1"/>
</dbReference>
<dbReference type="PANTHER" id="PTHR23091:SF4">
    <property type="entry name" value="N-TERMINAL AMINO-ACID N(ALPHA)-ACETYLTRANSFERASE NATA"/>
    <property type="match status" value="1"/>
</dbReference>
<dbReference type="PROSITE" id="PS51186">
    <property type="entry name" value="GNAT"/>
    <property type="match status" value="1"/>
</dbReference>
<dbReference type="PANTHER" id="PTHR23091">
    <property type="entry name" value="N-TERMINAL ACETYLTRANSFERASE"/>
    <property type="match status" value="1"/>
</dbReference>